<dbReference type="InterPro" id="IPR029045">
    <property type="entry name" value="ClpP/crotonase-like_dom_sf"/>
</dbReference>
<dbReference type="SUPFAM" id="SSF52096">
    <property type="entry name" value="ClpP/crotonase"/>
    <property type="match status" value="1"/>
</dbReference>
<evidence type="ECO:0000256" key="1">
    <source>
        <dbReference type="SAM" id="SignalP"/>
    </source>
</evidence>
<keyword evidence="1" id="KW-0732">Signal</keyword>
<feature type="signal peptide" evidence="1">
    <location>
        <begin position="1"/>
        <end position="20"/>
    </location>
</feature>
<dbReference type="RefSeq" id="WP_090676107.1">
    <property type="nucleotide sequence ID" value="NZ_FNIT01000010.1"/>
</dbReference>
<protein>
    <submittedName>
        <fullName evidence="2">Uncharacterized protein</fullName>
    </submittedName>
</protein>
<accession>A0A1H0LG51</accession>
<gene>
    <name evidence="2" type="ORF">SAMN05192530_11019</name>
</gene>
<dbReference type="Gene3D" id="3.90.226.10">
    <property type="entry name" value="2-enoyl-CoA Hydratase, Chain A, domain 1"/>
    <property type="match status" value="1"/>
</dbReference>
<dbReference type="AlphaFoldDB" id="A0A1H0LG51"/>
<reference evidence="2 3" key="1">
    <citation type="submission" date="2016-10" db="EMBL/GenBank/DDBJ databases">
        <authorList>
            <person name="de Groot N.N."/>
        </authorList>
    </citation>
    <scope>NUCLEOTIDE SEQUENCE [LARGE SCALE GENOMIC DNA]</scope>
    <source>
        <strain evidence="3">L7-484,KACC 16230,DSM 25025</strain>
    </source>
</reference>
<name>A0A1H0LG51_9HYPH</name>
<dbReference type="EMBL" id="FNIT01000010">
    <property type="protein sequence ID" value="SDO67045.1"/>
    <property type="molecule type" value="Genomic_DNA"/>
</dbReference>
<evidence type="ECO:0000313" key="2">
    <source>
        <dbReference type="EMBL" id="SDO67045.1"/>
    </source>
</evidence>
<dbReference type="Proteomes" id="UP000198793">
    <property type="component" value="Unassembled WGS sequence"/>
</dbReference>
<organism evidence="2 3">
    <name type="scientific">Aureimonas jatrophae</name>
    <dbReference type="NCBI Taxonomy" id="1166073"/>
    <lineage>
        <taxon>Bacteria</taxon>
        <taxon>Pseudomonadati</taxon>
        <taxon>Pseudomonadota</taxon>
        <taxon>Alphaproteobacteria</taxon>
        <taxon>Hyphomicrobiales</taxon>
        <taxon>Aurantimonadaceae</taxon>
        <taxon>Aureimonas</taxon>
    </lineage>
</organism>
<feature type="chain" id="PRO_5011507221" evidence="1">
    <location>
        <begin position="21"/>
        <end position="351"/>
    </location>
</feature>
<evidence type="ECO:0000313" key="3">
    <source>
        <dbReference type="Proteomes" id="UP000198793"/>
    </source>
</evidence>
<keyword evidence="3" id="KW-1185">Reference proteome</keyword>
<dbReference type="OrthoDB" id="1522627at2"/>
<proteinExistence type="predicted"/>
<sequence>MRSIRVLLATAFLATAPASAMTFSLDGDTVRAAGPIGQGDAERLRSFLGRLERDEMNHLWVTVALDSPGGNLMEGMRIGMAVREAGVPTLVRRGETCASACAVAFLGGQASGVTSDAVSRNLEPGALLGYHGFFTGGDQVRVVDETLSEARVINAILIEYATRMGTVDVGLLSHLLTTPPERVESIDTPREIAGLGIRLAGEAIKPRKGWARNACRLAVSEMLSPLDPVGIDGRVGGEPEPMADLNAFRTRFLDDKFPNDMNDPAIRKALLGLTASSAIDLLAGQPIDTRAPKVGAWRVGVDRGAGFYYDARYAVTDFTTIWTSVVDGVSGSAVTTSRNALAGYDRDAPLW</sequence>